<proteinExistence type="predicted"/>
<feature type="non-terminal residue" evidence="1">
    <location>
        <position position="1"/>
    </location>
</feature>
<sequence>NSQIISLETGLAAKQDGTFKIIHIFNLQSYEETLAKLEESFHSLTPSHPLHPYLSYELKQSKLNKGQ</sequence>
<evidence type="ECO:0000313" key="2">
    <source>
        <dbReference type="Proteomes" id="UP001059596"/>
    </source>
</evidence>
<comment type="caution">
    <text evidence="1">The sequence shown here is derived from an EMBL/GenBank/DDBJ whole genome shotgun (WGS) entry which is preliminary data.</text>
</comment>
<dbReference type="AlphaFoldDB" id="A0A9P9YGH5"/>
<dbReference type="Proteomes" id="UP001059596">
    <property type="component" value="Unassembled WGS sequence"/>
</dbReference>
<accession>A0A9P9YGH5</accession>
<evidence type="ECO:0000313" key="1">
    <source>
        <dbReference type="EMBL" id="KAI8036406.1"/>
    </source>
</evidence>
<protein>
    <submittedName>
        <fullName evidence="1">Uncharacterized protein</fullName>
    </submittedName>
</protein>
<reference evidence="1" key="1">
    <citation type="journal article" date="2023" name="Genome Biol. Evol.">
        <title>Long-read-based Genome Assembly of Drosophila gunungcola Reveals Fewer Chemosensory Genes in Flower-breeding Species.</title>
        <authorList>
            <person name="Negi A."/>
            <person name="Liao B.Y."/>
            <person name="Yeh S.D."/>
        </authorList>
    </citation>
    <scope>NUCLEOTIDE SEQUENCE</scope>
    <source>
        <strain evidence="1">Sukarami</strain>
    </source>
</reference>
<gene>
    <name evidence="1" type="ORF">M5D96_010818</name>
</gene>
<organism evidence="1 2">
    <name type="scientific">Drosophila gunungcola</name>
    <name type="common">fruit fly</name>
    <dbReference type="NCBI Taxonomy" id="103775"/>
    <lineage>
        <taxon>Eukaryota</taxon>
        <taxon>Metazoa</taxon>
        <taxon>Ecdysozoa</taxon>
        <taxon>Arthropoda</taxon>
        <taxon>Hexapoda</taxon>
        <taxon>Insecta</taxon>
        <taxon>Pterygota</taxon>
        <taxon>Neoptera</taxon>
        <taxon>Endopterygota</taxon>
        <taxon>Diptera</taxon>
        <taxon>Brachycera</taxon>
        <taxon>Muscomorpha</taxon>
        <taxon>Ephydroidea</taxon>
        <taxon>Drosophilidae</taxon>
        <taxon>Drosophila</taxon>
        <taxon>Sophophora</taxon>
    </lineage>
</organism>
<dbReference type="EMBL" id="JAMKOV010000020">
    <property type="protein sequence ID" value="KAI8036406.1"/>
    <property type="molecule type" value="Genomic_DNA"/>
</dbReference>
<name>A0A9P9YGH5_9MUSC</name>
<keyword evidence="2" id="KW-1185">Reference proteome</keyword>